<dbReference type="PANTHER" id="PTHR43547">
    <property type="entry name" value="TWO-COMPONENT HISTIDINE KINASE"/>
    <property type="match status" value="1"/>
</dbReference>
<evidence type="ECO:0000256" key="1">
    <source>
        <dbReference type="ARBA" id="ARBA00000085"/>
    </source>
</evidence>
<keyword evidence="4 14" id="KW-0808">Transferase</keyword>
<evidence type="ECO:0000256" key="9">
    <source>
        <dbReference type="PROSITE-ProRule" id="PRU00169"/>
    </source>
</evidence>
<dbReference type="FunFam" id="1.10.287.130:FF:000045">
    <property type="entry name" value="Two-component system sensor histidine kinase/response regulator"/>
    <property type="match status" value="1"/>
</dbReference>
<dbReference type="InterPro" id="IPR036890">
    <property type="entry name" value="HATPase_C_sf"/>
</dbReference>
<evidence type="ECO:0000259" key="13">
    <source>
        <dbReference type="PROSITE" id="PS50110"/>
    </source>
</evidence>
<dbReference type="InterPro" id="IPR013783">
    <property type="entry name" value="Ig-like_fold"/>
</dbReference>
<dbReference type="Pfam" id="PF07494">
    <property type="entry name" value="Reg_prop"/>
    <property type="match status" value="3"/>
</dbReference>
<dbReference type="Gene3D" id="2.60.40.10">
    <property type="entry name" value="Immunoglobulins"/>
    <property type="match status" value="1"/>
</dbReference>
<accession>A0A380ZD35</accession>
<dbReference type="InterPro" id="IPR005467">
    <property type="entry name" value="His_kinase_dom"/>
</dbReference>
<evidence type="ECO:0000256" key="5">
    <source>
        <dbReference type="ARBA" id="ARBA00022777"/>
    </source>
</evidence>
<gene>
    <name evidence="14" type="primary">evgS_12</name>
    <name evidence="14" type="ORF">NCTC11155_03643</name>
</gene>
<dbReference type="Pfam" id="PF12833">
    <property type="entry name" value="HTH_18"/>
    <property type="match status" value="1"/>
</dbReference>
<protein>
    <recommendedName>
        <fullName evidence="2">histidine kinase</fullName>
        <ecNumber evidence="2">2.7.13.3</ecNumber>
    </recommendedName>
</protein>
<keyword evidence="6" id="KW-0805">Transcription regulation</keyword>
<dbReference type="SMART" id="SM00448">
    <property type="entry name" value="REC"/>
    <property type="match status" value="1"/>
</dbReference>
<evidence type="ECO:0000313" key="14">
    <source>
        <dbReference type="EMBL" id="SUV44232.1"/>
    </source>
</evidence>
<dbReference type="EC" id="2.7.13.3" evidence="2"/>
<dbReference type="Pfam" id="PF00072">
    <property type="entry name" value="Response_reg"/>
    <property type="match status" value="1"/>
</dbReference>
<dbReference type="GO" id="GO:0003700">
    <property type="term" value="F:DNA-binding transcription factor activity"/>
    <property type="evidence" value="ECO:0007669"/>
    <property type="project" value="InterPro"/>
</dbReference>
<feature type="domain" description="Response regulatory" evidence="13">
    <location>
        <begin position="1072"/>
        <end position="1187"/>
    </location>
</feature>
<evidence type="ECO:0000256" key="3">
    <source>
        <dbReference type="ARBA" id="ARBA00022553"/>
    </source>
</evidence>
<dbReference type="InterPro" id="IPR004358">
    <property type="entry name" value="Sig_transdc_His_kin-like_C"/>
</dbReference>
<dbReference type="InterPro" id="IPR003661">
    <property type="entry name" value="HisK_dim/P_dom"/>
</dbReference>
<dbReference type="Gene3D" id="1.10.287.130">
    <property type="match status" value="1"/>
</dbReference>
<evidence type="ECO:0000256" key="8">
    <source>
        <dbReference type="ARBA" id="ARBA00023163"/>
    </source>
</evidence>
<keyword evidence="3 9" id="KW-0597">Phosphoprotein</keyword>
<keyword evidence="10" id="KW-0732">Signal</keyword>
<evidence type="ECO:0000256" key="4">
    <source>
        <dbReference type="ARBA" id="ARBA00022679"/>
    </source>
</evidence>
<dbReference type="SMART" id="SM00342">
    <property type="entry name" value="HTH_ARAC"/>
    <property type="match status" value="1"/>
</dbReference>
<dbReference type="Proteomes" id="UP000254424">
    <property type="component" value="Unassembled WGS sequence"/>
</dbReference>
<dbReference type="SUPFAM" id="SSF47384">
    <property type="entry name" value="Homodimeric domain of signal transducing histidine kinase"/>
    <property type="match status" value="1"/>
</dbReference>
<dbReference type="Pfam" id="PF07495">
    <property type="entry name" value="Y_Y_Y"/>
    <property type="match status" value="1"/>
</dbReference>
<dbReference type="STRING" id="483216.BACEGG_00216"/>
<dbReference type="InterPro" id="IPR036097">
    <property type="entry name" value="HisK_dim/P_sf"/>
</dbReference>
<feature type="signal peptide" evidence="10">
    <location>
        <begin position="1"/>
        <end position="19"/>
    </location>
</feature>
<dbReference type="InterPro" id="IPR015943">
    <property type="entry name" value="WD40/YVTN_repeat-like_dom_sf"/>
</dbReference>
<dbReference type="SMART" id="SM00387">
    <property type="entry name" value="HATPase_c"/>
    <property type="match status" value="1"/>
</dbReference>
<dbReference type="InterPro" id="IPR003594">
    <property type="entry name" value="HATPase_dom"/>
</dbReference>
<feature type="domain" description="Histidine kinase" evidence="12">
    <location>
        <begin position="803"/>
        <end position="1029"/>
    </location>
</feature>
<evidence type="ECO:0000259" key="11">
    <source>
        <dbReference type="PROSITE" id="PS01124"/>
    </source>
</evidence>
<dbReference type="CDD" id="cd00082">
    <property type="entry name" value="HisKA"/>
    <property type="match status" value="1"/>
</dbReference>
<dbReference type="InterPro" id="IPR009057">
    <property type="entry name" value="Homeodomain-like_sf"/>
</dbReference>
<keyword evidence="7" id="KW-0238">DNA-binding</keyword>
<dbReference type="SUPFAM" id="SSF46689">
    <property type="entry name" value="Homeodomain-like"/>
    <property type="match status" value="1"/>
</dbReference>
<dbReference type="InterPro" id="IPR011110">
    <property type="entry name" value="Reg_prop"/>
</dbReference>
<dbReference type="OrthoDB" id="717811at2"/>
<dbReference type="PROSITE" id="PS50110">
    <property type="entry name" value="RESPONSE_REGULATORY"/>
    <property type="match status" value="1"/>
</dbReference>
<dbReference type="PROSITE" id="PS50109">
    <property type="entry name" value="HIS_KIN"/>
    <property type="match status" value="1"/>
</dbReference>
<dbReference type="FunFam" id="3.30.565.10:FF:000006">
    <property type="entry name" value="Sensor histidine kinase WalK"/>
    <property type="match status" value="1"/>
</dbReference>
<dbReference type="Gene3D" id="3.30.565.10">
    <property type="entry name" value="Histidine kinase-like ATPase, C-terminal domain"/>
    <property type="match status" value="1"/>
</dbReference>
<dbReference type="PANTHER" id="PTHR43547:SF2">
    <property type="entry name" value="HYBRID SIGNAL TRANSDUCTION HISTIDINE KINASE C"/>
    <property type="match status" value="1"/>
</dbReference>
<keyword evidence="5 14" id="KW-0418">Kinase</keyword>
<feature type="modified residue" description="4-aspartylphosphate" evidence="9">
    <location>
        <position position="1120"/>
    </location>
</feature>
<dbReference type="RefSeq" id="WP_004288489.1">
    <property type="nucleotide sequence ID" value="NZ_CABKNQ010000020.1"/>
</dbReference>
<keyword evidence="8" id="KW-0804">Transcription</keyword>
<dbReference type="SUPFAM" id="SSF63829">
    <property type="entry name" value="Calcium-dependent phosphotriesterase"/>
    <property type="match status" value="3"/>
</dbReference>
<dbReference type="PROSITE" id="PS01124">
    <property type="entry name" value="HTH_ARAC_FAMILY_2"/>
    <property type="match status" value="1"/>
</dbReference>
<dbReference type="Gene3D" id="1.10.10.60">
    <property type="entry name" value="Homeodomain-like"/>
    <property type="match status" value="1"/>
</dbReference>
<dbReference type="Pfam" id="PF02518">
    <property type="entry name" value="HATPase_c"/>
    <property type="match status" value="1"/>
</dbReference>
<dbReference type="SMART" id="SM00388">
    <property type="entry name" value="HisKA"/>
    <property type="match status" value="1"/>
</dbReference>
<evidence type="ECO:0000256" key="6">
    <source>
        <dbReference type="ARBA" id="ARBA00023015"/>
    </source>
</evidence>
<dbReference type="GO" id="GO:0043565">
    <property type="term" value="F:sequence-specific DNA binding"/>
    <property type="evidence" value="ECO:0007669"/>
    <property type="project" value="InterPro"/>
</dbReference>
<dbReference type="PRINTS" id="PR00344">
    <property type="entry name" value="BCTRLSENSOR"/>
</dbReference>
<dbReference type="InterPro" id="IPR018060">
    <property type="entry name" value="HTH_AraC"/>
</dbReference>
<dbReference type="Pfam" id="PF00512">
    <property type="entry name" value="HisKA"/>
    <property type="match status" value="1"/>
</dbReference>
<feature type="chain" id="PRO_5016764588" description="histidine kinase" evidence="10">
    <location>
        <begin position="20"/>
        <end position="1324"/>
    </location>
</feature>
<name>A0A380ZD35_9BACE</name>
<dbReference type="GeneID" id="93072225"/>
<dbReference type="InterPro" id="IPR011123">
    <property type="entry name" value="Y_Y_Y"/>
</dbReference>
<evidence type="ECO:0000256" key="7">
    <source>
        <dbReference type="ARBA" id="ARBA00023125"/>
    </source>
</evidence>
<dbReference type="Gene3D" id="2.130.10.10">
    <property type="entry name" value="YVTN repeat-like/Quinoprotein amine dehydrogenase"/>
    <property type="match status" value="2"/>
</dbReference>
<dbReference type="InterPro" id="IPR001789">
    <property type="entry name" value="Sig_transdc_resp-reg_receiver"/>
</dbReference>
<dbReference type="CDD" id="cd17574">
    <property type="entry name" value="REC_OmpR"/>
    <property type="match status" value="1"/>
</dbReference>
<dbReference type="InterPro" id="IPR018062">
    <property type="entry name" value="HTH_AraC-typ_CS"/>
</dbReference>
<dbReference type="SUPFAM" id="SSF55874">
    <property type="entry name" value="ATPase domain of HSP90 chaperone/DNA topoisomerase II/histidine kinase"/>
    <property type="match status" value="1"/>
</dbReference>
<comment type="catalytic activity">
    <reaction evidence="1">
        <text>ATP + protein L-histidine = ADP + protein N-phospho-L-histidine.</text>
        <dbReference type="EC" id="2.7.13.3"/>
    </reaction>
</comment>
<dbReference type="PROSITE" id="PS00041">
    <property type="entry name" value="HTH_ARAC_FAMILY_1"/>
    <property type="match status" value="1"/>
</dbReference>
<dbReference type="SUPFAM" id="SSF52172">
    <property type="entry name" value="CheY-like"/>
    <property type="match status" value="1"/>
</dbReference>
<feature type="domain" description="HTH araC/xylS-type" evidence="11">
    <location>
        <begin position="1221"/>
        <end position="1320"/>
    </location>
</feature>
<proteinExistence type="predicted"/>
<evidence type="ECO:0000256" key="2">
    <source>
        <dbReference type="ARBA" id="ARBA00012438"/>
    </source>
</evidence>
<dbReference type="GO" id="GO:0000155">
    <property type="term" value="F:phosphorelay sensor kinase activity"/>
    <property type="evidence" value="ECO:0007669"/>
    <property type="project" value="InterPro"/>
</dbReference>
<evidence type="ECO:0000313" key="15">
    <source>
        <dbReference type="Proteomes" id="UP000254424"/>
    </source>
</evidence>
<reference evidence="14 15" key="1">
    <citation type="submission" date="2018-06" db="EMBL/GenBank/DDBJ databases">
        <authorList>
            <consortium name="Pathogen Informatics"/>
            <person name="Doyle S."/>
        </authorList>
    </citation>
    <scope>NUCLEOTIDE SEQUENCE [LARGE SCALE GENOMIC DNA]</scope>
    <source>
        <strain evidence="14 15">NCTC11155</strain>
    </source>
</reference>
<dbReference type="Gene3D" id="3.40.50.2300">
    <property type="match status" value="1"/>
</dbReference>
<evidence type="ECO:0000259" key="12">
    <source>
        <dbReference type="PROSITE" id="PS50109"/>
    </source>
</evidence>
<sequence length="1324" mass="151370">MIKKQLIFLLLCITQSVFAQNAIFYDKATIGSQCINVLCQDQNNYLWIGTRNGLRRFDGSQFVSYYHAKQDSTSLADNEIHSLYIDDENNLWIGTANGLQRYLPEKDSFQTVTLHTIKAKGRITGIFQRNTGEILCNVSDVGIFSVDIQTMVAHPVITESKLFHPPFVTCLFEDSRRQLWLGTDRQGIVRIDSTGQEEKIYPLNNMAVRNILEDYDRRVFMVTAQTVFLWDQENDKLVPFPYSGKKKNIRFHSVVITANGDIMLGTYGQGITCIKRGDKKITDADGIQSSFININQAKVSSLFEDKQQNLWIGCLYQGFLMLPHKPLLFSFWNQPIMLSDMPGWLNALYCDKTDTMWCSVEDNGIYQLDCNGNISRHIYTDGVVFSMFEDSDGVFWVGINGKGLYSFNRKKGKLELKYPLQGDFSIRCITEDKHKNLYAAILGEGILQYHLPTGKYQLLSRKNPIKGENNITNYWIISILCDSEDRIWFGHFGNISCYDTRNERFLDLPFEPEIKSSSFYTIIEGKDHTIWMGTKNGLVHYNPQNNQYSVITTEQGLPDNVICGLVQDKHGNLWCSTIQGICHILVDGKQVVNYYTGNGLQEKVYLEGRYTQSKKGKIYFGGNRGITGFNPDDIQLIKPDTPPFITDMYIRDQKVTMETCSGNKRVVDTELVHADCFNLSYMDNTFVFMVSTMDFRDAGNVLYEYRLEEFNENWNKTQPGENRIQYHHLAPGNYTLQIRACENGFHSPIRSVRIHVIPPWYLSTGAKIVYILLVICAGYLLYTVYRRKKQEEISEMKLQFFINIAHEIRSPLTLILGPLEKLQRMQCEPDINKMLLTIKYNTGRILNLINQLLDVRKIDKGQMPILCEEVDIRSFVNELLLVFAEQARLKKISLETKFPEKLPTVWIDPNNFDKVLVNLLSNAFKYTPENGVICIEVKTGSNPKSSGLLQKYMEISISDTGKGVNEKELKKIFNRFYQGDGSHTMHSLGFGIGLNLCQLLVKLHHGIIFAENRTDTQGCRFVVHLPLGCKHLKKEEMVKVETGLVPHGVMADQYIPYHPSREKVKYRKTNYSVLVIDDDDELRSFLKDNLAAYYHVDVAIDGVEGRKKAITQQPDIIISDVIMPNMDGIQLLKELKKNANTSHIPIILLTSQVEFSNRIEGLVQGADGYLCKPFNTEELMVLITNLIANRVRLKGKYSGSQTQEGKIAPVELQGNDEALMERIMNIINENLSNPNLNVEMLTQEIGISRTHLHRRMKEMTGTAPSDFIRNLRLQQATVLLENKDLSITQIAYAVGFTSQTHFSSAFKKVYGLSPMEYAQSNRNR</sequence>
<dbReference type="EMBL" id="UFSX01000002">
    <property type="protein sequence ID" value="SUV44232.1"/>
    <property type="molecule type" value="Genomic_DNA"/>
</dbReference>
<organism evidence="14 15">
    <name type="scientific">Bacteroides eggerthii</name>
    <dbReference type="NCBI Taxonomy" id="28111"/>
    <lineage>
        <taxon>Bacteria</taxon>
        <taxon>Pseudomonadati</taxon>
        <taxon>Bacteroidota</taxon>
        <taxon>Bacteroidia</taxon>
        <taxon>Bacteroidales</taxon>
        <taxon>Bacteroidaceae</taxon>
        <taxon>Bacteroides</taxon>
    </lineage>
</organism>
<evidence type="ECO:0000256" key="10">
    <source>
        <dbReference type="SAM" id="SignalP"/>
    </source>
</evidence>
<dbReference type="InterPro" id="IPR011006">
    <property type="entry name" value="CheY-like_superfamily"/>
</dbReference>